<dbReference type="AlphaFoldDB" id="A0A7X5HY39"/>
<gene>
    <name evidence="1" type="ORF">GXN74_13330</name>
</gene>
<evidence type="ECO:0000313" key="1">
    <source>
        <dbReference type="EMBL" id="NDL68721.1"/>
    </source>
</evidence>
<reference evidence="1 2" key="1">
    <citation type="submission" date="2020-01" db="EMBL/GenBank/DDBJ databases">
        <title>Anaeroalcalibacter tamaniensis gen. nov., sp. nov., moderately halophilic strictly anaerobic fermenter bacterium from mud volcano of Taman peninsula.</title>
        <authorList>
            <person name="Frolova A."/>
            <person name="Merkel A.Y."/>
            <person name="Slobodkin A.I."/>
        </authorList>
    </citation>
    <scope>NUCLEOTIDE SEQUENCE [LARGE SCALE GENOMIC DNA]</scope>
    <source>
        <strain evidence="1 2">F-3ap</strain>
    </source>
</reference>
<protein>
    <submittedName>
        <fullName evidence="1">Uncharacterized protein</fullName>
    </submittedName>
</protein>
<name>A0A7X5HY39_9FIRM</name>
<evidence type="ECO:0000313" key="2">
    <source>
        <dbReference type="Proteomes" id="UP000461585"/>
    </source>
</evidence>
<dbReference type="RefSeq" id="WP_162371442.1">
    <property type="nucleotide sequence ID" value="NZ_JAAEEH010000055.1"/>
</dbReference>
<proteinExistence type="predicted"/>
<accession>A0A7X5HY39</accession>
<sequence>MNYPKSIDIPKNVGERRRVSKNAEEAGDILETYPDAGHFRITSGWADAATGDMKRKQLLGISELFKLKVHVRYSSSMNPGHLDTSTT</sequence>
<keyword evidence="2" id="KW-1185">Reference proteome</keyword>
<comment type="caution">
    <text evidence="1">The sequence shown here is derived from an EMBL/GenBank/DDBJ whole genome shotgun (WGS) entry which is preliminary data.</text>
</comment>
<dbReference type="EMBL" id="JAAEEH010000055">
    <property type="protein sequence ID" value="NDL68721.1"/>
    <property type="molecule type" value="Genomic_DNA"/>
</dbReference>
<dbReference type="Proteomes" id="UP000461585">
    <property type="component" value="Unassembled WGS sequence"/>
</dbReference>
<organism evidence="1 2">
    <name type="scientific">Anaerotalea alkaliphila</name>
    <dbReference type="NCBI Taxonomy" id="2662126"/>
    <lineage>
        <taxon>Bacteria</taxon>
        <taxon>Bacillati</taxon>
        <taxon>Bacillota</taxon>
        <taxon>Clostridia</taxon>
        <taxon>Eubacteriales</taxon>
        <taxon>Anaerotalea</taxon>
    </lineage>
</organism>